<feature type="region of interest" description="Disordered" evidence="5">
    <location>
        <begin position="1"/>
        <end position="21"/>
    </location>
</feature>
<dbReference type="PANTHER" id="PTHR23508">
    <property type="entry name" value="CARBOXYLIC ACID TRANSPORTER PROTEIN HOMOLOG"/>
    <property type="match status" value="1"/>
</dbReference>
<dbReference type="InterPro" id="IPR036259">
    <property type="entry name" value="MFS_trans_sf"/>
</dbReference>
<evidence type="ECO:0000256" key="1">
    <source>
        <dbReference type="ARBA" id="ARBA00004141"/>
    </source>
</evidence>
<dbReference type="Proteomes" id="UP000550787">
    <property type="component" value="Unassembled WGS sequence"/>
</dbReference>
<evidence type="ECO:0000256" key="3">
    <source>
        <dbReference type="ARBA" id="ARBA00022989"/>
    </source>
</evidence>
<dbReference type="InterPro" id="IPR005829">
    <property type="entry name" value="Sugar_transporter_CS"/>
</dbReference>
<sequence>MNGDATATIGPGGASRASGLGPARDPAFDRATALHVVAASLLAWLLDACDFFIVLFTLDDVAHSFQVSLQSILLAPTLTLLTRPIGAFLCGHAADRYGRKPVMIATIVVYSVIEILSAFAPTVTVFLFLRALFGVALGGEWGVGTSLLMESIPRSWRGTASGILQAGYPAGYLLASLLFLLLPVVGWRGLFILGGGALVAALYIWVRVPESPEWLQRHRQQGTDAVRAPGLWSIVRNNAALCLFAVTLMAAFNFMSHGSQDLYPKVFLGLERGLPHPTITLIVVLYNIAAIAGGLFFGVLSQKIGRQYSIALAGILTLPFLPLWALSHSAFWLAAGAVCIQFCVQGAWGVVPAYLSELSPPSVRATFPGLAYQCGNLIAAGNALLQTWIAAFLGTGLAPALMLTVGGAATVVVTLILLNATRYARSRPIG</sequence>
<dbReference type="CDD" id="cd17316">
    <property type="entry name" value="MFS_SV2_like"/>
    <property type="match status" value="1"/>
</dbReference>
<dbReference type="Gene3D" id="1.20.1250.20">
    <property type="entry name" value="MFS general substrate transporter like domains"/>
    <property type="match status" value="2"/>
</dbReference>
<evidence type="ECO:0000256" key="6">
    <source>
        <dbReference type="SAM" id="Phobius"/>
    </source>
</evidence>
<comment type="subcellular location">
    <subcellularLocation>
        <location evidence="1">Membrane</location>
        <topology evidence="1">Multi-pass membrane protein</topology>
    </subcellularLocation>
</comment>
<dbReference type="GO" id="GO:0005886">
    <property type="term" value="C:plasma membrane"/>
    <property type="evidence" value="ECO:0007669"/>
    <property type="project" value="TreeGrafter"/>
</dbReference>
<reference evidence="8 9" key="1">
    <citation type="submission" date="2020-04" db="EMBL/GenBank/DDBJ databases">
        <title>Description of novel Gluconacetobacter.</title>
        <authorList>
            <person name="Sombolestani A."/>
        </authorList>
    </citation>
    <scope>NUCLEOTIDE SEQUENCE [LARGE SCALE GENOMIC DNA]</scope>
    <source>
        <strain evidence="8 9">LMG 7603</strain>
    </source>
</reference>
<dbReference type="SUPFAM" id="SSF103473">
    <property type="entry name" value="MFS general substrate transporter"/>
    <property type="match status" value="1"/>
</dbReference>
<feature type="transmembrane region" description="Helical" evidence="6">
    <location>
        <begin position="239"/>
        <end position="258"/>
    </location>
</feature>
<organism evidence="8 9">
    <name type="scientific">Gluconacetobacter diazotrophicus</name>
    <name type="common">Acetobacter diazotrophicus</name>
    <dbReference type="NCBI Taxonomy" id="33996"/>
    <lineage>
        <taxon>Bacteria</taxon>
        <taxon>Pseudomonadati</taxon>
        <taxon>Pseudomonadota</taxon>
        <taxon>Alphaproteobacteria</taxon>
        <taxon>Acetobacterales</taxon>
        <taxon>Acetobacteraceae</taxon>
        <taxon>Gluconacetobacter</taxon>
    </lineage>
</organism>
<keyword evidence="2 6" id="KW-0812">Transmembrane</keyword>
<dbReference type="PROSITE" id="PS50850">
    <property type="entry name" value="MFS"/>
    <property type="match status" value="1"/>
</dbReference>
<dbReference type="PANTHER" id="PTHR23508:SF10">
    <property type="entry name" value="CARBOXYLIC ACID TRANSPORTER PROTEIN HOMOLOG"/>
    <property type="match status" value="1"/>
</dbReference>
<dbReference type="AlphaFoldDB" id="A0A7W4I6N8"/>
<dbReference type="GO" id="GO:0046943">
    <property type="term" value="F:carboxylic acid transmembrane transporter activity"/>
    <property type="evidence" value="ECO:0007669"/>
    <property type="project" value="TreeGrafter"/>
</dbReference>
<feature type="transmembrane region" description="Helical" evidence="6">
    <location>
        <begin position="278"/>
        <end position="300"/>
    </location>
</feature>
<feature type="transmembrane region" description="Helical" evidence="6">
    <location>
        <begin position="33"/>
        <end position="56"/>
    </location>
</feature>
<feature type="transmembrane region" description="Helical" evidence="6">
    <location>
        <begin position="331"/>
        <end position="355"/>
    </location>
</feature>
<feature type="transmembrane region" description="Helical" evidence="6">
    <location>
        <begin position="187"/>
        <end position="206"/>
    </location>
</feature>
<dbReference type="InterPro" id="IPR020846">
    <property type="entry name" value="MFS_dom"/>
</dbReference>
<dbReference type="InterPro" id="IPR011701">
    <property type="entry name" value="MFS"/>
</dbReference>
<feature type="transmembrane region" description="Helical" evidence="6">
    <location>
        <begin position="397"/>
        <end position="418"/>
    </location>
</feature>
<proteinExistence type="predicted"/>
<keyword evidence="3 6" id="KW-1133">Transmembrane helix</keyword>
<feature type="transmembrane region" description="Helical" evidence="6">
    <location>
        <begin position="367"/>
        <end position="391"/>
    </location>
</feature>
<dbReference type="Pfam" id="PF00083">
    <property type="entry name" value="Sugar_tr"/>
    <property type="match status" value="1"/>
</dbReference>
<evidence type="ECO:0000313" key="8">
    <source>
        <dbReference type="EMBL" id="MBB2157261.1"/>
    </source>
</evidence>
<gene>
    <name evidence="8" type="ORF">HLH33_13230</name>
</gene>
<evidence type="ECO:0000313" key="9">
    <source>
        <dbReference type="Proteomes" id="UP000550787"/>
    </source>
</evidence>
<name>A0A7W4I6N8_GLUDI</name>
<dbReference type="PROSITE" id="PS00217">
    <property type="entry name" value="SUGAR_TRANSPORT_2"/>
    <property type="match status" value="1"/>
</dbReference>
<evidence type="ECO:0000256" key="5">
    <source>
        <dbReference type="SAM" id="MobiDB-lite"/>
    </source>
</evidence>
<dbReference type="EMBL" id="JABEQG010000027">
    <property type="protein sequence ID" value="MBB2157261.1"/>
    <property type="molecule type" value="Genomic_DNA"/>
</dbReference>
<dbReference type="Pfam" id="PF07690">
    <property type="entry name" value="MFS_1"/>
    <property type="match status" value="1"/>
</dbReference>
<dbReference type="RefSeq" id="WP_259650183.1">
    <property type="nucleotide sequence ID" value="NZ_JABEQG010000027.1"/>
</dbReference>
<evidence type="ECO:0000256" key="4">
    <source>
        <dbReference type="ARBA" id="ARBA00023136"/>
    </source>
</evidence>
<evidence type="ECO:0000259" key="7">
    <source>
        <dbReference type="PROSITE" id="PS50850"/>
    </source>
</evidence>
<keyword evidence="4 6" id="KW-0472">Membrane</keyword>
<feature type="transmembrane region" description="Helical" evidence="6">
    <location>
        <begin position="68"/>
        <end position="90"/>
    </location>
</feature>
<feature type="domain" description="Major facilitator superfamily (MFS) profile" evidence="7">
    <location>
        <begin position="36"/>
        <end position="422"/>
    </location>
</feature>
<evidence type="ECO:0000256" key="2">
    <source>
        <dbReference type="ARBA" id="ARBA00022692"/>
    </source>
</evidence>
<dbReference type="InterPro" id="IPR005828">
    <property type="entry name" value="MFS_sugar_transport-like"/>
</dbReference>
<comment type="caution">
    <text evidence="8">The sequence shown here is derived from an EMBL/GenBank/DDBJ whole genome shotgun (WGS) entry which is preliminary data.</text>
</comment>
<feature type="transmembrane region" description="Helical" evidence="6">
    <location>
        <begin position="102"/>
        <end position="120"/>
    </location>
</feature>
<accession>A0A7W4I6N8</accession>
<protein>
    <submittedName>
        <fullName evidence="8">MFS transporter</fullName>
    </submittedName>
</protein>
<feature type="transmembrane region" description="Helical" evidence="6">
    <location>
        <begin position="307"/>
        <end position="325"/>
    </location>
</feature>